<evidence type="ECO:0000313" key="11">
    <source>
        <dbReference type="EMBL" id="KDP41332.1"/>
    </source>
</evidence>
<keyword evidence="3 9" id="KW-0863">Zinc-finger</keyword>
<dbReference type="GO" id="GO:0003677">
    <property type="term" value="F:DNA binding"/>
    <property type="evidence" value="ECO:0007669"/>
    <property type="project" value="UniProtKB-KW"/>
</dbReference>
<evidence type="ECO:0000256" key="8">
    <source>
        <dbReference type="ARBA" id="ARBA00023242"/>
    </source>
</evidence>
<dbReference type="GO" id="GO:0005634">
    <property type="term" value="C:nucleus"/>
    <property type="evidence" value="ECO:0007669"/>
    <property type="project" value="UniProtKB-SubCell"/>
</dbReference>
<dbReference type="SUPFAM" id="SSF103612">
    <property type="entry name" value="SBT domain"/>
    <property type="match status" value="1"/>
</dbReference>
<sequence>MSSGNHVDSQRMYICFDFFSTYLKGKIIPFSPSFSPFSPSFSLSVAIIFSGALKTLPTFCNCFSFLLMECWRFAAEGKGLLFSDEIDSSIDSYGRNRRVFTGWDGESVESTEFIDLSFSEIPKKPFHASSNTGAGMLGSDEAGIDSCKIELTSPSYMIASNSSLESGSNHSNSLMESNSQDSSLIDLKLGRLIDGKDAQNSKFLKERSVVSSVSPTSQPKRARTMSSRLQTPLCQVYGCNKDLSSLKDYHKRHKVCEIHSKTPKVIVNGVEQRFCQQCSRFHLLVEFDDGKRSCRKRLAGHNERRRKPQFGALSGRHKLLQSYQETKFLGTCLPNRASLLFPNMLAGGILSPDRHEASNCYRPVKLEEKSVYNSNGQFVSKSFLRLHGNGIQNTSGICPSATDEFTRLNTASTVHELAGVSHSSCALSLLSAESQDLSHSAGIIMARPSISQANRSHHSVGISDKPFGVESLEKYLPNGFHSSGLNPFKSNHMGSFTVSYAGELQVEPDGFLQESDLLNAKYCASDENGSTVDLLQLSSHLHRVEQQRNSAQVKHEVEDFSSFLTTYGA</sequence>
<dbReference type="InterPro" id="IPR044817">
    <property type="entry name" value="SBP-like"/>
</dbReference>
<keyword evidence="4" id="KW-0862">Zinc</keyword>
<evidence type="ECO:0000256" key="7">
    <source>
        <dbReference type="ARBA" id="ARBA00023163"/>
    </source>
</evidence>
<reference evidence="11 12" key="1">
    <citation type="journal article" date="2014" name="PLoS ONE">
        <title>Global Analysis of Gene Expression Profiles in Physic Nut (Jatropha curcas L.) Seedlings Exposed to Salt Stress.</title>
        <authorList>
            <person name="Zhang L."/>
            <person name="Zhang C."/>
            <person name="Wu P."/>
            <person name="Chen Y."/>
            <person name="Li M."/>
            <person name="Jiang H."/>
            <person name="Wu G."/>
        </authorList>
    </citation>
    <scope>NUCLEOTIDE SEQUENCE [LARGE SCALE GENOMIC DNA]</scope>
    <source>
        <strain evidence="12">cv. GZQX0401</strain>
        <tissue evidence="11">Young leaves</tissue>
    </source>
</reference>
<organism evidence="11 12">
    <name type="scientific">Jatropha curcas</name>
    <name type="common">Barbados nut</name>
    <dbReference type="NCBI Taxonomy" id="180498"/>
    <lineage>
        <taxon>Eukaryota</taxon>
        <taxon>Viridiplantae</taxon>
        <taxon>Streptophyta</taxon>
        <taxon>Embryophyta</taxon>
        <taxon>Tracheophyta</taxon>
        <taxon>Spermatophyta</taxon>
        <taxon>Magnoliopsida</taxon>
        <taxon>eudicotyledons</taxon>
        <taxon>Gunneridae</taxon>
        <taxon>Pentapetalae</taxon>
        <taxon>rosids</taxon>
        <taxon>fabids</taxon>
        <taxon>Malpighiales</taxon>
        <taxon>Euphorbiaceae</taxon>
        <taxon>Crotonoideae</taxon>
        <taxon>Jatropheae</taxon>
        <taxon>Jatropha</taxon>
    </lineage>
</organism>
<dbReference type="STRING" id="180498.A0A067KYV7"/>
<evidence type="ECO:0000256" key="3">
    <source>
        <dbReference type="ARBA" id="ARBA00022771"/>
    </source>
</evidence>
<dbReference type="PANTHER" id="PTHR31251:SF102">
    <property type="entry name" value="SBP-TYPE DOMAIN-CONTAINING PROTEIN"/>
    <property type="match status" value="1"/>
</dbReference>
<feature type="domain" description="SBP-type" evidence="10">
    <location>
        <begin position="231"/>
        <end position="308"/>
    </location>
</feature>
<dbReference type="GO" id="GO:0008270">
    <property type="term" value="F:zinc ion binding"/>
    <property type="evidence" value="ECO:0007669"/>
    <property type="project" value="UniProtKB-KW"/>
</dbReference>
<evidence type="ECO:0000313" key="12">
    <source>
        <dbReference type="Proteomes" id="UP000027138"/>
    </source>
</evidence>
<evidence type="ECO:0000256" key="4">
    <source>
        <dbReference type="ARBA" id="ARBA00022833"/>
    </source>
</evidence>
<evidence type="ECO:0000256" key="1">
    <source>
        <dbReference type="ARBA" id="ARBA00004123"/>
    </source>
</evidence>
<proteinExistence type="predicted"/>
<keyword evidence="6" id="KW-0238">DNA-binding</keyword>
<dbReference type="KEGG" id="jcu:105630572"/>
<evidence type="ECO:0000259" key="10">
    <source>
        <dbReference type="PROSITE" id="PS51141"/>
    </source>
</evidence>
<dbReference type="AlphaFoldDB" id="A0A067KYV7"/>
<protein>
    <recommendedName>
        <fullName evidence="10">SBP-type domain-containing protein</fullName>
    </recommendedName>
</protein>
<dbReference type="Gene3D" id="4.10.1100.10">
    <property type="entry name" value="Transcription factor, SBP-box domain"/>
    <property type="match status" value="1"/>
</dbReference>
<gene>
    <name evidence="11" type="ORF">JCGZ_15739</name>
</gene>
<dbReference type="Pfam" id="PF03110">
    <property type="entry name" value="SBP"/>
    <property type="match status" value="1"/>
</dbReference>
<evidence type="ECO:0000256" key="9">
    <source>
        <dbReference type="PROSITE-ProRule" id="PRU00470"/>
    </source>
</evidence>
<dbReference type="FunFam" id="4.10.1100.10:FF:000001">
    <property type="entry name" value="Squamosa promoter-binding-like protein 14"/>
    <property type="match status" value="1"/>
</dbReference>
<accession>A0A067KYV7</accession>
<keyword evidence="7" id="KW-0804">Transcription</keyword>
<evidence type="ECO:0000256" key="2">
    <source>
        <dbReference type="ARBA" id="ARBA00022723"/>
    </source>
</evidence>
<keyword evidence="5" id="KW-0805">Transcription regulation</keyword>
<evidence type="ECO:0000256" key="6">
    <source>
        <dbReference type="ARBA" id="ARBA00023125"/>
    </source>
</evidence>
<dbReference type="PROSITE" id="PS51141">
    <property type="entry name" value="ZF_SBP"/>
    <property type="match status" value="1"/>
</dbReference>
<dbReference type="Proteomes" id="UP000027138">
    <property type="component" value="Unassembled WGS sequence"/>
</dbReference>
<evidence type="ECO:0000256" key="5">
    <source>
        <dbReference type="ARBA" id="ARBA00023015"/>
    </source>
</evidence>
<dbReference type="InterPro" id="IPR004333">
    <property type="entry name" value="SBP_dom"/>
</dbReference>
<name>A0A067KYV7_JATCU</name>
<dbReference type="EMBL" id="KK914318">
    <property type="protein sequence ID" value="KDP41332.1"/>
    <property type="molecule type" value="Genomic_DNA"/>
</dbReference>
<comment type="subcellular location">
    <subcellularLocation>
        <location evidence="1">Nucleus</location>
    </subcellularLocation>
</comment>
<keyword evidence="8" id="KW-0539">Nucleus</keyword>
<keyword evidence="2" id="KW-0479">Metal-binding</keyword>
<dbReference type="PANTHER" id="PTHR31251">
    <property type="entry name" value="SQUAMOSA PROMOTER-BINDING-LIKE PROTEIN 4"/>
    <property type="match status" value="1"/>
</dbReference>
<dbReference type="InterPro" id="IPR036893">
    <property type="entry name" value="SBP_sf"/>
</dbReference>
<dbReference type="OrthoDB" id="514967at2759"/>
<keyword evidence="12" id="KW-1185">Reference proteome</keyword>